<dbReference type="OrthoDB" id="2360891at2759"/>
<accession>A0A397RX39</accession>
<evidence type="ECO:0000313" key="2">
    <source>
        <dbReference type="Proteomes" id="UP000265703"/>
    </source>
</evidence>
<gene>
    <name evidence="1" type="ORF">C1645_842078</name>
</gene>
<sequence>MNIQAPPPNPPPNPPTVSPTFEEQILTLYQYLMNNRNLVFPPGIPARRIYDQFNNRLRTRVTTMRGLLCFIVSMHAQTVQINDEFVTRRVADKLLLTANRQEKTQYNILASQVNSIIRRN</sequence>
<protein>
    <submittedName>
        <fullName evidence="1">Uncharacterized protein</fullName>
    </submittedName>
</protein>
<reference evidence="1 2" key="1">
    <citation type="submission" date="2018-06" db="EMBL/GenBank/DDBJ databases">
        <title>Comparative genomics reveals the genomic features of Rhizophagus irregularis, R. cerebriforme, R. diaphanum and Gigaspora rosea, and their symbiotic lifestyle signature.</title>
        <authorList>
            <person name="Morin E."/>
            <person name="San Clemente H."/>
            <person name="Chen E.C.H."/>
            <person name="De La Providencia I."/>
            <person name="Hainaut M."/>
            <person name="Kuo A."/>
            <person name="Kohler A."/>
            <person name="Murat C."/>
            <person name="Tang N."/>
            <person name="Roy S."/>
            <person name="Loubradou J."/>
            <person name="Henrissat B."/>
            <person name="Grigoriev I.V."/>
            <person name="Corradi N."/>
            <person name="Roux C."/>
            <person name="Martin F.M."/>
        </authorList>
    </citation>
    <scope>NUCLEOTIDE SEQUENCE [LARGE SCALE GENOMIC DNA]</scope>
    <source>
        <strain evidence="1 2">DAOM 227022</strain>
    </source>
</reference>
<keyword evidence="2" id="KW-1185">Reference proteome</keyword>
<evidence type="ECO:0000313" key="1">
    <source>
        <dbReference type="EMBL" id="RIA78910.1"/>
    </source>
</evidence>
<dbReference type="Proteomes" id="UP000265703">
    <property type="component" value="Unassembled WGS sequence"/>
</dbReference>
<dbReference type="EMBL" id="QKYT01001838">
    <property type="protein sequence ID" value="RIA78910.1"/>
    <property type="molecule type" value="Genomic_DNA"/>
</dbReference>
<dbReference type="AlphaFoldDB" id="A0A397RX39"/>
<organism evidence="1 2">
    <name type="scientific">Glomus cerebriforme</name>
    <dbReference type="NCBI Taxonomy" id="658196"/>
    <lineage>
        <taxon>Eukaryota</taxon>
        <taxon>Fungi</taxon>
        <taxon>Fungi incertae sedis</taxon>
        <taxon>Mucoromycota</taxon>
        <taxon>Glomeromycotina</taxon>
        <taxon>Glomeromycetes</taxon>
        <taxon>Glomerales</taxon>
        <taxon>Glomeraceae</taxon>
        <taxon>Glomus</taxon>
    </lineage>
</organism>
<comment type="caution">
    <text evidence="1">The sequence shown here is derived from an EMBL/GenBank/DDBJ whole genome shotgun (WGS) entry which is preliminary data.</text>
</comment>
<proteinExistence type="predicted"/>
<name>A0A397RX39_9GLOM</name>